<reference evidence="1" key="2">
    <citation type="submission" date="2025-08" db="UniProtKB">
        <authorList>
            <consortium name="Ensembl"/>
        </authorList>
    </citation>
    <scope>IDENTIFICATION</scope>
</reference>
<evidence type="ECO:0000313" key="1">
    <source>
        <dbReference type="Ensembl" id="ENSCUSP00005027614.1"/>
    </source>
</evidence>
<evidence type="ECO:0000313" key="2">
    <source>
        <dbReference type="Proteomes" id="UP000694563"/>
    </source>
</evidence>
<dbReference type="AlphaFoldDB" id="A0A8C3VEH3"/>
<accession>A0A8C3VEH3</accession>
<dbReference type="Ensembl" id="ENSCUST00005028574.1">
    <property type="protein sequence ID" value="ENSCUSP00005027614.1"/>
    <property type="gene ID" value="ENSCUSG00005016988.1"/>
</dbReference>
<protein>
    <submittedName>
        <fullName evidence="1">Uncharacterized protein</fullName>
    </submittedName>
</protein>
<organism evidence="1 2">
    <name type="scientific">Catharus ustulatus</name>
    <name type="common">Russet-backed thrush</name>
    <name type="synonym">Hylocichla ustulatus</name>
    <dbReference type="NCBI Taxonomy" id="91951"/>
    <lineage>
        <taxon>Eukaryota</taxon>
        <taxon>Metazoa</taxon>
        <taxon>Chordata</taxon>
        <taxon>Craniata</taxon>
        <taxon>Vertebrata</taxon>
        <taxon>Euteleostomi</taxon>
        <taxon>Archelosauria</taxon>
        <taxon>Archosauria</taxon>
        <taxon>Dinosauria</taxon>
        <taxon>Saurischia</taxon>
        <taxon>Theropoda</taxon>
        <taxon>Coelurosauria</taxon>
        <taxon>Aves</taxon>
        <taxon>Neognathae</taxon>
        <taxon>Neoaves</taxon>
        <taxon>Telluraves</taxon>
        <taxon>Australaves</taxon>
        <taxon>Passeriformes</taxon>
        <taxon>Turdidae</taxon>
        <taxon>Catharus</taxon>
    </lineage>
</organism>
<keyword evidence="2" id="KW-1185">Reference proteome</keyword>
<name>A0A8C3VEH3_CATUS</name>
<reference evidence="1" key="1">
    <citation type="submission" date="2020-10" db="EMBL/GenBank/DDBJ databases">
        <title>Catharus ustulatus (Swainson's thrush) genome, bCatUst1, primary haplotype v2.</title>
        <authorList>
            <person name="Delmore K."/>
            <person name="Vafadar M."/>
            <person name="Formenti G."/>
            <person name="Chow W."/>
            <person name="Pelan S."/>
            <person name="Howe K."/>
            <person name="Rhie A."/>
            <person name="Mountcastle J."/>
            <person name="Haase B."/>
            <person name="Fedrigo O."/>
            <person name="Jarvis E.D."/>
        </authorList>
    </citation>
    <scope>NUCLEOTIDE SEQUENCE [LARGE SCALE GENOMIC DNA]</scope>
</reference>
<dbReference type="Proteomes" id="UP000694563">
    <property type="component" value="Chromosome 26"/>
</dbReference>
<reference evidence="1" key="3">
    <citation type="submission" date="2025-09" db="UniProtKB">
        <authorList>
            <consortium name="Ensembl"/>
        </authorList>
    </citation>
    <scope>IDENTIFICATION</scope>
</reference>
<sequence>MEQDEKENKRSHHVCELCARIIIGDREWAGRTYFKRAQLMLRARNKKSRRNWLQKWCW</sequence>
<proteinExistence type="predicted"/>